<dbReference type="AlphaFoldDB" id="A0A1R0H449"/>
<feature type="region of interest" description="Disordered" evidence="1">
    <location>
        <begin position="190"/>
        <end position="216"/>
    </location>
</feature>
<comment type="caution">
    <text evidence="2">The sequence shown here is derived from an EMBL/GenBank/DDBJ whole genome shotgun (WGS) entry which is preliminary data.</text>
</comment>
<feature type="compositionally biased region" description="Polar residues" evidence="1">
    <location>
        <begin position="192"/>
        <end position="203"/>
    </location>
</feature>
<reference evidence="2 3" key="1">
    <citation type="journal article" date="2016" name="Mol. Biol. Evol.">
        <title>Genome-Wide Survey of Gut Fungi (Harpellales) Reveals the First Horizontally Transferred Ubiquitin Gene from a Mosquito Host.</title>
        <authorList>
            <person name="Wang Y."/>
            <person name="White M.M."/>
            <person name="Kvist S."/>
            <person name="Moncalvo J.M."/>
        </authorList>
    </citation>
    <scope>NUCLEOTIDE SEQUENCE [LARGE SCALE GENOMIC DNA]</scope>
    <source>
        <strain evidence="2 3">ALG-7-W6</strain>
    </source>
</reference>
<keyword evidence="3" id="KW-1185">Reference proteome</keyword>
<organism evidence="2 3">
    <name type="scientific">Smittium mucronatum</name>
    <dbReference type="NCBI Taxonomy" id="133383"/>
    <lineage>
        <taxon>Eukaryota</taxon>
        <taxon>Fungi</taxon>
        <taxon>Fungi incertae sedis</taxon>
        <taxon>Zoopagomycota</taxon>
        <taxon>Kickxellomycotina</taxon>
        <taxon>Harpellomycetes</taxon>
        <taxon>Harpellales</taxon>
        <taxon>Legeriomycetaceae</taxon>
        <taxon>Smittium</taxon>
    </lineage>
</organism>
<evidence type="ECO:0000256" key="1">
    <source>
        <dbReference type="SAM" id="MobiDB-lite"/>
    </source>
</evidence>
<evidence type="ECO:0000313" key="2">
    <source>
        <dbReference type="EMBL" id="OLY83917.1"/>
    </source>
</evidence>
<sequence length="216" mass="24966">MSTEALHIIKELYNKPPTADMQVYPDLIEALPLIEENFLRTPLKEKKLRDEIYSYPRRISMNYMQPPLKDSDSAIVRRLIQKTPKLTVYDLQNHFLNTMRVILSEFSATYIQGRVENFLKGLELSGEPDQLIKHDTKPLMDQARPDALIASKKTEKRFRIRKPFRRRHEVGTHDSNFSKSAKAGNTEAAIPTTATNNHLQSANFCGRGRERRRGSQ</sequence>
<proteinExistence type="predicted"/>
<dbReference type="Proteomes" id="UP000187455">
    <property type="component" value="Unassembled WGS sequence"/>
</dbReference>
<accession>A0A1R0H449</accession>
<dbReference type="STRING" id="133383.A0A1R0H449"/>
<dbReference type="EMBL" id="LSSL01000699">
    <property type="protein sequence ID" value="OLY83917.1"/>
    <property type="molecule type" value="Genomic_DNA"/>
</dbReference>
<evidence type="ECO:0000313" key="3">
    <source>
        <dbReference type="Proteomes" id="UP000187455"/>
    </source>
</evidence>
<gene>
    <name evidence="2" type="ORF">AYI68_g1930</name>
</gene>
<protein>
    <submittedName>
        <fullName evidence="2">Uncharacterized protein</fullName>
    </submittedName>
</protein>
<name>A0A1R0H449_9FUNG</name>